<organism evidence="1 2">
    <name type="scientific">Ensete ventricosum</name>
    <name type="common">Abyssinian banana</name>
    <name type="synonym">Musa ensete</name>
    <dbReference type="NCBI Taxonomy" id="4639"/>
    <lineage>
        <taxon>Eukaryota</taxon>
        <taxon>Viridiplantae</taxon>
        <taxon>Streptophyta</taxon>
        <taxon>Embryophyta</taxon>
        <taxon>Tracheophyta</taxon>
        <taxon>Spermatophyta</taxon>
        <taxon>Magnoliopsida</taxon>
        <taxon>Liliopsida</taxon>
        <taxon>Zingiberales</taxon>
        <taxon>Musaceae</taxon>
        <taxon>Ensete</taxon>
    </lineage>
</organism>
<dbReference type="EMBL" id="AMZH03014912">
    <property type="protein sequence ID" value="RRT46856.1"/>
    <property type="molecule type" value="Genomic_DNA"/>
</dbReference>
<accession>A0A426Y526</accession>
<sequence>MLYILHIEAKVSPRSGSAHIHMGAQGFFVGTQGICRLLEMSVGRSGTQAVASCWSRLLVLDRAPTTGVCCDVLWGVTYPRSGDFVWLASMGGDSLFASVSFHSSTDIPVIDTCTKTIVGGRCRPG</sequence>
<dbReference type="AlphaFoldDB" id="A0A426Y526"/>
<comment type="caution">
    <text evidence="1">The sequence shown here is derived from an EMBL/GenBank/DDBJ whole genome shotgun (WGS) entry which is preliminary data.</text>
</comment>
<evidence type="ECO:0000313" key="2">
    <source>
        <dbReference type="Proteomes" id="UP000287651"/>
    </source>
</evidence>
<gene>
    <name evidence="1" type="ORF">B296_00041171</name>
</gene>
<proteinExistence type="predicted"/>
<name>A0A426Y526_ENSVE</name>
<evidence type="ECO:0000313" key="1">
    <source>
        <dbReference type="EMBL" id="RRT46856.1"/>
    </source>
</evidence>
<reference evidence="1 2" key="1">
    <citation type="journal article" date="2014" name="Agronomy (Basel)">
        <title>A Draft Genome Sequence for Ensete ventricosum, the Drought-Tolerant Tree Against Hunger.</title>
        <authorList>
            <person name="Harrison J."/>
            <person name="Moore K.A."/>
            <person name="Paszkiewicz K."/>
            <person name="Jones T."/>
            <person name="Grant M."/>
            <person name="Ambacheew D."/>
            <person name="Muzemil S."/>
            <person name="Studholme D.J."/>
        </authorList>
    </citation>
    <scope>NUCLEOTIDE SEQUENCE [LARGE SCALE GENOMIC DNA]</scope>
</reference>
<dbReference type="Proteomes" id="UP000287651">
    <property type="component" value="Unassembled WGS sequence"/>
</dbReference>
<protein>
    <submittedName>
        <fullName evidence="1">Uncharacterized protein</fullName>
    </submittedName>
</protein>